<evidence type="ECO:0000256" key="1">
    <source>
        <dbReference type="ARBA" id="ARBA00004651"/>
    </source>
</evidence>
<feature type="transmembrane region" description="Helical" evidence="8">
    <location>
        <begin position="339"/>
        <end position="360"/>
    </location>
</feature>
<evidence type="ECO:0000256" key="5">
    <source>
        <dbReference type="ARBA" id="ARBA00022989"/>
    </source>
</evidence>
<organism evidence="9 10">
    <name type="scientific">Paraburkholderia pallida</name>
    <dbReference type="NCBI Taxonomy" id="2547399"/>
    <lineage>
        <taxon>Bacteria</taxon>
        <taxon>Pseudomonadati</taxon>
        <taxon>Pseudomonadota</taxon>
        <taxon>Betaproteobacteria</taxon>
        <taxon>Burkholderiales</taxon>
        <taxon>Burkholderiaceae</taxon>
        <taxon>Paraburkholderia</taxon>
    </lineage>
</organism>
<feature type="transmembrane region" description="Helical" evidence="8">
    <location>
        <begin position="201"/>
        <end position="225"/>
    </location>
</feature>
<dbReference type="InterPro" id="IPR018584">
    <property type="entry name" value="GT87"/>
</dbReference>
<keyword evidence="6 8" id="KW-0472">Membrane</keyword>
<keyword evidence="3" id="KW-0808">Transferase</keyword>
<evidence type="ECO:0000313" key="9">
    <source>
        <dbReference type="EMBL" id="QBQ98662.1"/>
    </source>
</evidence>
<keyword evidence="2" id="KW-1003">Cell membrane</keyword>
<dbReference type="GO" id="GO:0005886">
    <property type="term" value="C:plasma membrane"/>
    <property type="evidence" value="ECO:0007669"/>
    <property type="project" value="UniProtKB-SubCell"/>
</dbReference>
<dbReference type="Proteomes" id="UP000295727">
    <property type="component" value="Chromosome 1"/>
</dbReference>
<proteinExistence type="inferred from homology"/>
<dbReference type="AlphaFoldDB" id="A0A4V1AZB2"/>
<evidence type="ECO:0000256" key="3">
    <source>
        <dbReference type="ARBA" id="ARBA00022679"/>
    </source>
</evidence>
<name>A0A4V1AZB2_9BURK</name>
<evidence type="ECO:0000256" key="8">
    <source>
        <dbReference type="SAM" id="Phobius"/>
    </source>
</evidence>
<protein>
    <submittedName>
        <fullName evidence="9">DUF2029 domain-containing protein</fullName>
    </submittedName>
</protein>
<dbReference type="OrthoDB" id="9060950at2"/>
<feature type="transmembrane region" description="Helical" evidence="8">
    <location>
        <begin position="269"/>
        <end position="288"/>
    </location>
</feature>
<comment type="similarity">
    <text evidence="7">Belongs to the glycosyltransferase 87 family.</text>
</comment>
<accession>A0A4V1AZB2</accession>
<comment type="subcellular location">
    <subcellularLocation>
        <location evidence="1">Cell membrane</location>
        <topology evidence="1">Multi-pass membrane protein</topology>
    </subcellularLocation>
</comment>
<dbReference type="EMBL" id="CP038148">
    <property type="protein sequence ID" value="QBQ98662.1"/>
    <property type="molecule type" value="Genomic_DNA"/>
</dbReference>
<dbReference type="Pfam" id="PF09594">
    <property type="entry name" value="GT87"/>
    <property type="match status" value="1"/>
</dbReference>
<keyword evidence="4 8" id="KW-0812">Transmembrane</keyword>
<feature type="transmembrane region" description="Helical" evidence="8">
    <location>
        <begin position="170"/>
        <end position="194"/>
    </location>
</feature>
<evidence type="ECO:0000256" key="7">
    <source>
        <dbReference type="ARBA" id="ARBA00024033"/>
    </source>
</evidence>
<evidence type="ECO:0000256" key="2">
    <source>
        <dbReference type="ARBA" id="ARBA00022475"/>
    </source>
</evidence>
<feature type="transmembrane region" description="Helical" evidence="8">
    <location>
        <begin position="40"/>
        <end position="57"/>
    </location>
</feature>
<dbReference type="GO" id="GO:0016758">
    <property type="term" value="F:hexosyltransferase activity"/>
    <property type="evidence" value="ECO:0007669"/>
    <property type="project" value="InterPro"/>
</dbReference>
<evidence type="ECO:0000256" key="6">
    <source>
        <dbReference type="ARBA" id="ARBA00023136"/>
    </source>
</evidence>
<keyword evidence="10" id="KW-1185">Reference proteome</keyword>
<evidence type="ECO:0000256" key="4">
    <source>
        <dbReference type="ARBA" id="ARBA00022692"/>
    </source>
</evidence>
<keyword evidence="5 8" id="KW-1133">Transmembrane helix</keyword>
<feature type="transmembrane region" description="Helical" evidence="8">
    <location>
        <begin position="7"/>
        <end position="28"/>
    </location>
</feature>
<sequence>MALYSGAMLVLQLILIAVWGVACWILHIRGVPLLGLDFRVFWSASFVSLQHGLIAAFDPHLLAATEARLYAQTAFTGVGYFAPWVYPPTFQSLILPLALLPYIPSYLAFVCICIALCLGACVPVMKARPLPWISVIAFPGVWVSVIYGQSSFLTFFLAASALALVKRRPLLAGVCAGLLVIKPQFGLLFPLFFLCGRQYRAFAMAAVTAILVCAINVWVFGLPLWERFFETLSWFNTTVLQHNNANLWRVMPSVYAIARCLGANLGAAYAVHFAIALPLIIGTGILWVKQPGSCLSSAAAVVATLVATPYLLSYDLVWLLLPILYLCEDFQRTGTGRSWELAIVGLAWFFPLVAFLTTFVTQAQEWGALLLPALLLTILFRAKHFPVSYADIKRVNLAGKPEAKQPF</sequence>
<feature type="transmembrane region" description="Helical" evidence="8">
    <location>
        <begin position="106"/>
        <end position="125"/>
    </location>
</feature>
<feature type="transmembrane region" description="Helical" evidence="8">
    <location>
        <begin position="300"/>
        <end position="327"/>
    </location>
</feature>
<reference evidence="9 10" key="1">
    <citation type="submission" date="2019-03" db="EMBL/GenBank/DDBJ databases">
        <title>Paraburkholderia sp. 7MH5, isolated from subtropical forest soil.</title>
        <authorList>
            <person name="Gao Z.-H."/>
            <person name="Qiu L.-H."/>
        </authorList>
    </citation>
    <scope>NUCLEOTIDE SEQUENCE [LARGE SCALE GENOMIC DNA]</scope>
    <source>
        <strain evidence="9 10">7MH5</strain>
    </source>
</reference>
<evidence type="ECO:0000313" key="10">
    <source>
        <dbReference type="Proteomes" id="UP000295727"/>
    </source>
</evidence>
<feature type="transmembrane region" description="Helical" evidence="8">
    <location>
        <begin position="132"/>
        <end position="158"/>
    </location>
</feature>
<gene>
    <name evidence="9" type="ORF">E1956_14845</name>
</gene>
<dbReference type="KEGG" id="ppai:E1956_14845"/>